<evidence type="ECO:0000259" key="1">
    <source>
        <dbReference type="PROSITE" id="PS50222"/>
    </source>
</evidence>
<evidence type="ECO:0000313" key="4">
    <source>
        <dbReference type="Proteomes" id="UP000663829"/>
    </source>
</evidence>
<dbReference type="Proteomes" id="UP000663829">
    <property type="component" value="Unassembled WGS sequence"/>
</dbReference>
<dbReference type="EMBL" id="CAJNOQ010032955">
    <property type="protein sequence ID" value="CAF1587637.1"/>
    <property type="molecule type" value="Genomic_DNA"/>
</dbReference>
<feature type="domain" description="EF-hand" evidence="1">
    <location>
        <begin position="25"/>
        <end position="60"/>
    </location>
</feature>
<proteinExistence type="predicted"/>
<comment type="caution">
    <text evidence="2">The sequence shown here is derived from an EMBL/GenBank/DDBJ whole genome shotgun (WGS) entry which is preliminary data.</text>
</comment>
<dbReference type="InterPro" id="IPR002048">
    <property type="entry name" value="EF_hand_dom"/>
</dbReference>
<name>A0A815ZW73_9BILA</name>
<protein>
    <recommendedName>
        <fullName evidence="1">EF-hand domain-containing protein</fullName>
    </recommendedName>
</protein>
<dbReference type="Gene3D" id="1.10.238.10">
    <property type="entry name" value="EF-hand"/>
    <property type="match status" value="1"/>
</dbReference>
<dbReference type="OrthoDB" id="293868at2759"/>
<feature type="non-terminal residue" evidence="2">
    <location>
        <position position="1"/>
    </location>
</feature>
<evidence type="ECO:0000313" key="2">
    <source>
        <dbReference type="EMBL" id="CAF1587637.1"/>
    </source>
</evidence>
<dbReference type="Pfam" id="PF13499">
    <property type="entry name" value="EF-hand_7"/>
    <property type="match status" value="1"/>
</dbReference>
<evidence type="ECO:0000313" key="3">
    <source>
        <dbReference type="EMBL" id="CAF4458190.1"/>
    </source>
</evidence>
<gene>
    <name evidence="2" type="ORF">GPM918_LOCUS41531</name>
    <name evidence="3" type="ORF">SRO942_LOCUS42602</name>
</gene>
<dbReference type="SUPFAM" id="SSF47473">
    <property type="entry name" value="EF-hand"/>
    <property type="match status" value="1"/>
</dbReference>
<dbReference type="PROSITE" id="PS50222">
    <property type="entry name" value="EF_HAND_2"/>
    <property type="match status" value="1"/>
</dbReference>
<sequence>FEGGTGYLGYDRFKNFLQRLSLTTLKETQLRQIFEDIDQDHEGRLKFQHFFQFFSNLIQGKDPDILKVSQQAPRHIAAAQVAGVSYTPLANPTAQAKFALFVALLKAEREGKCSLGGVTQFINKQWSTFNNFLRYGSRGDIVMEIGTNIDDILPGDYLLTDLIKWPDSLTDTIEPRCVKVKGKAVDTIQLKLC</sequence>
<dbReference type="GO" id="GO:0005509">
    <property type="term" value="F:calcium ion binding"/>
    <property type="evidence" value="ECO:0007669"/>
    <property type="project" value="InterPro"/>
</dbReference>
<dbReference type="Proteomes" id="UP000681722">
    <property type="component" value="Unassembled WGS sequence"/>
</dbReference>
<accession>A0A815ZW73</accession>
<dbReference type="EMBL" id="CAJOBC010099049">
    <property type="protein sequence ID" value="CAF4458190.1"/>
    <property type="molecule type" value="Genomic_DNA"/>
</dbReference>
<dbReference type="AlphaFoldDB" id="A0A815ZW73"/>
<dbReference type="InterPro" id="IPR011992">
    <property type="entry name" value="EF-hand-dom_pair"/>
</dbReference>
<keyword evidence="4" id="KW-1185">Reference proteome</keyword>
<organism evidence="2 4">
    <name type="scientific">Didymodactylos carnosus</name>
    <dbReference type="NCBI Taxonomy" id="1234261"/>
    <lineage>
        <taxon>Eukaryota</taxon>
        <taxon>Metazoa</taxon>
        <taxon>Spiralia</taxon>
        <taxon>Gnathifera</taxon>
        <taxon>Rotifera</taxon>
        <taxon>Eurotatoria</taxon>
        <taxon>Bdelloidea</taxon>
        <taxon>Philodinida</taxon>
        <taxon>Philodinidae</taxon>
        <taxon>Didymodactylos</taxon>
    </lineage>
</organism>
<reference evidence="2" key="1">
    <citation type="submission" date="2021-02" db="EMBL/GenBank/DDBJ databases">
        <authorList>
            <person name="Nowell W R."/>
        </authorList>
    </citation>
    <scope>NUCLEOTIDE SEQUENCE</scope>
</reference>